<evidence type="ECO:0000256" key="1">
    <source>
        <dbReference type="SAM" id="Phobius"/>
    </source>
</evidence>
<dbReference type="RefSeq" id="WP_204446773.1">
    <property type="nucleotide sequence ID" value="NZ_JACJKY010000012.1"/>
</dbReference>
<keyword evidence="1" id="KW-0812">Transmembrane</keyword>
<sequence>METIIAIIILVCIIGGIVFYLYRAKKRGQTCIGCPYCKQCGSKGACGSHESTHKHQHE</sequence>
<organism evidence="2 3">
    <name type="scientific">Merdimmobilis hominis</name>
    <dbReference type="NCBI Taxonomy" id="2897707"/>
    <lineage>
        <taxon>Bacteria</taxon>
        <taxon>Bacillati</taxon>
        <taxon>Bacillota</taxon>
        <taxon>Clostridia</taxon>
        <taxon>Eubacteriales</taxon>
        <taxon>Oscillospiraceae</taxon>
        <taxon>Merdimmobilis</taxon>
    </lineage>
</organism>
<keyword evidence="1" id="KW-0472">Membrane</keyword>
<protein>
    <submittedName>
        <fullName evidence="2">FeoB-associated Cys-rich membrane protein</fullName>
    </submittedName>
</protein>
<reference evidence="2" key="2">
    <citation type="journal article" date="2021" name="Sci. Rep.">
        <title>The distribution of antibiotic resistance genes in chicken gut microbiota commensals.</title>
        <authorList>
            <person name="Juricova H."/>
            <person name="Matiasovicova J."/>
            <person name="Kubasova T."/>
            <person name="Cejkova D."/>
            <person name="Rychlik I."/>
        </authorList>
    </citation>
    <scope>NUCLEOTIDE SEQUENCE</scope>
    <source>
        <strain evidence="2">An559</strain>
    </source>
</reference>
<name>A0A938X793_9FIRM</name>
<dbReference type="AlphaFoldDB" id="A0A938X793"/>
<comment type="caution">
    <text evidence="2">The sequence shown here is derived from an EMBL/GenBank/DDBJ whole genome shotgun (WGS) entry which is preliminary data.</text>
</comment>
<evidence type="ECO:0000313" key="2">
    <source>
        <dbReference type="EMBL" id="MBM6921153.1"/>
    </source>
</evidence>
<evidence type="ECO:0000313" key="3">
    <source>
        <dbReference type="Proteomes" id="UP000774750"/>
    </source>
</evidence>
<feature type="transmembrane region" description="Helical" evidence="1">
    <location>
        <begin position="6"/>
        <end position="22"/>
    </location>
</feature>
<keyword evidence="1" id="KW-1133">Transmembrane helix</keyword>
<keyword evidence="3" id="KW-1185">Reference proteome</keyword>
<dbReference type="Proteomes" id="UP000774750">
    <property type="component" value="Unassembled WGS sequence"/>
</dbReference>
<accession>A0A938X793</accession>
<proteinExistence type="predicted"/>
<gene>
    <name evidence="2" type="ORF">H6A12_08305</name>
</gene>
<reference evidence="2" key="1">
    <citation type="submission" date="2020-08" db="EMBL/GenBank/DDBJ databases">
        <authorList>
            <person name="Cejkova D."/>
            <person name="Kubasova T."/>
            <person name="Jahodarova E."/>
            <person name="Rychlik I."/>
        </authorList>
    </citation>
    <scope>NUCLEOTIDE SEQUENCE</scope>
    <source>
        <strain evidence="2">An559</strain>
    </source>
</reference>
<dbReference type="EMBL" id="JACJKY010000012">
    <property type="protein sequence ID" value="MBM6921153.1"/>
    <property type="molecule type" value="Genomic_DNA"/>
</dbReference>